<organism evidence="2 3">
    <name type="scientific">Roseobacter insulae</name>
    <dbReference type="NCBI Taxonomy" id="2859783"/>
    <lineage>
        <taxon>Bacteria</taxon>
        <taxon>Pseudomonadati</taxon>
        <taxon>Pseudomonadota</taxon>
        <taxon>Alphaproteobacteria</taxon>
        <taxon>Rhodobacterales</taxon>
        <taxon>Roseobacteraceae</taxon>
        <taxon>Roseobacter</taxon>
    </lineage>
</organism>
<gene>
    <name evidence="2" type="ORF">KX928_23780</name>
</gene>
<evidence type="ECO:0008006" key="4">
    <source>
        <dbReference type="Google" id="ProtNLM"/>
    </source>
</evidence>
<feature type="transmembrane region" description="Helical" evidence="1">
    <location>
        <begin position="220"/>
        <end position="235"/>
    </location>
</feature>
<evidence type="ECO:0000313" key="2">
    <source>
        <dbReference type="EMBL" id="MBW4710823.1"/>
    </source>
</evidence>
<dbReference type="AlphaFoldDB" id="A0A9X1G071"/>
<keyword evidence="1" id="KW-0812">Transmembrane</keyword>
<feature type="transmembrane region" description="Helical" evidence="1">
    <location>
        <begin position="124"/>
        <end position="144"/>
    </location>
</feature>
<keyword evidence="3" id="KW-1185">Reference proteome</keyword>
<dbReference type="Proteomes" id="UP001138661">
    <property type="component" value="Unassembled WGS sequence"/>
</dbReference>
<evidence type="ECO:0000256" key="1">
    <source>
        <dbReference type="SAM" id="Phobius"/>
    </source>
</evidence>
<comment type="caution">
    <text evidence="2">The sequence shown here is derived from an EMBL/GenBank/DDBJ whole genome shotgun (WGS) entry which is preliminary data.</text>
</comment>
<name>A0A9X1G071_9RHOB</name>
<sequence>MTPGFMDTYKAAVFGYFLFVFVLFLPFLAGDVVAPHRQAAEVGLTHETYEDARRENRKFSDYTSAYIPEIQEHIMAPRSGWVALWTKQSELGRPLYQISGFSPVYLPSWVIFQITEDPRRMVTILSLSNTVLAGFFMMLFAREVSLRPIAGWAAGVTLAASPVFMYWLTFPMFSAVWCWAAGALWATTRLAQKPEALTWSVLAFSCYSLLMTAYPQPVVFHGYILFIYAIFMTSRQKTLVSASVFLVLLLLAVMVAVALAAPVYIDLLKVASESARLKPDASFFTQVLPQMSNLSDAVQFMALSTVPELFGNPVSSQFPWPYNGLSLTPLALFFVVICGLTAFRKTWGWWLAIAVMLLFAFMHPLYVFGVHYLGFNLSRSTPFGSMILPLTILLAFGLDVIARTSHRAARRRLAWIAGICGLVALALGIALGVLTETNIRWKALPVFLLLTGMLFLYAVTLRPVFLIAAVVVSLVAQSYPLMLRQDPARIATASALTEKVRRHLPDGSRFAIVSSDIHVFPPNLTAGLGLASIHTYNSLSSRRYHALIERLGGEMQTYGRRNTAISPDYGSLDFWMSNIGLVLAPAEISHPNLEPLGSEVGVHLHRVKARMHTGMQVFHTSPDPGVPQIGLVDFRAAQRHKPVTVSLDQGDLLEFRIASARKSMLVLSQRFHSDWKGFARVDQNWQPVGTVEVNGVYQGVDIPKGATHIRLSFEPFTRHAWVSNVFWGALLSALMVAQLIKKRKAGLKST</sequence>
<keyword evidence="1" id="KW-1133">Transmembrane helix</keyword>
<proteinExistence type="predicted"/>
<accession>A0A9X1G071</accession>
<dbReference type="RefSeq" id="WP_219508075.1">
    <property type="nucleotide sequence ID" value="NZ_JAHXDN010000011.1"/>
</dbReference>
<evidence type="ECO:0000313" key="3">
    <source>
        <dbReference type="Proteomes" id="UP001138661"/>
    </source>
</evidence>
<feature type="transmembrane region" description="Helical" evidence="1">
    <location>
        <begin position="413"/>
        <end position="433"/>
    </location>
</feature>
<feature type="transmembrane region" description="Helical" evidence="1">
    <location>
        <begin position="242"/>
        <end position="265"/>
    </location>
</feature>
<keyword evidence="1" id="KW-0472">Membrane</keyword>
<feature type="transmembrane region" description="Helical" evidence="1">
    <location>
        <begin position="383"/>
        <end position="401"/>
    </location>
</feature>
<protein>
    <recommendedName>
        <fullName evidence="4">Bacterial membrane protein YfhO</fullName>
    </recommendedName>
</protein>
<dbReference type="EMBL" id="JAHXDN010000011">
    <property type="protein sequence ID" value="MBW4710823.1"/>
    <property type="molecule type" value="Genomic_DNA"/>
</dbReference>
<feature type="transmembrane region" description="Helical" evidence="1">
    <location>
        <begin position="350"/>
        <end position="371"/>
    </location>
</feature>
<reference evidence="2" key="1">
    <citation type="submission" date="2021-07" db="EMBL/GenBank/DDBJ databases">
        <title>Roseobacter insulae sp. nov., isolated from a tidal flat.</title>
        <authorList>
            <person name="Park S."/>
            <person name="Yoon J.-H."/>
        </authorList>
    </citation>
    <scope>NUCLEOTIDE SEQUENCE</scope>
    <source>
        <strain evidence="2">YSTF-M11</strain>
    </source>
</reference>
<feature type="transmembrane region" description="Helical" evidence="1">
    <location>
        <begin position="720"/>
        <end position="740"/>
    </location>
</feature>
<feature type="transmembrane region" description="Helical" evidence="1">
    <location>
        <begin position="320"/>
        <end position="343"/>
    </location>
</feature>
<feature type="transmembrane region" description="Helical" evidence="1">
    <location>
        <begin position="12"/>
        <end position="29"/>
    </location>
</feature>